<gene>
    <name evidence="2" type="ORF">AVDCRST_MAG59-2943</name>
</gene>
<reference evidence="2" key="1">
    <citation type="submission" date="2020-02" db="EMBL/GenBank/DDBJ databases">
        <authorList>
            <person name="Meier V. D."/>
        </authorList>
    </citation>
    <scope>NUCLEOTIDE SEQUENCE</scope>
    <source>
        <strain evidence="2">AVDCRST_MAG59</strain>
    </source>
</reference>
<evidence type="ECO:0000313" key="2">
    <source>
        <dbReference type="EMBL" id="CAA9565033.1"/>
    </source>
</evidence>
<feature type="region of interest" description="Disordered" evidence="1">
    <location>
        <begin position="1"/>
        <end position="58"/>
    </location>
</feature>
<accession>A0A6J4V2M5</accession>
<name>A0A6J4V2M5_9BACT</name>
<sequence>MSDRTQRVAPSIAPRPDRGGATRCGPAAASPCPPPSRAPTPAYTRAVLRGNRARQRVT</sequence>
<protein>
    <submittedName>
        <fullName evidence="2">Uncharacterized protein</fullName>
    </submittedName>
</protein>
<dbReference type="EMBL" id="CADCWF010000194">
    <property type="protein sequence ID" value="CAA9565033.1"/>
    <property type="molecule type" value="Genomic_DNA"/>
</dbReference>
<proteinExistence type="predicted"/>
<evidence type="ECO:0000256" key="1">
    <source>
        <dbReference type="SAM" id="MobiDB-lite"/>
    </source>
</evidence>
<dbReference type="AlphaFoldDB" id="A0A6J4V2M5"/>
<organism evidence="2">
    <name type="scientific">uncultured Thermomicrobiales bacterium</name>
    <dbReference type="NCBI Taxonomy" id="1645740"/>
    <lineage>
        <taxon>Bacteria</taxon>
        <taxon>Pseudomonadati</taxon>
        <taxon>Thermomicrobiota</taxon>
        <taxon>Thermomicrobia</taxon>
        <taxon>Thermomicrobiales</taxon>
        <taxon>environmental samples</taxon>
    </lineage>
</organism>